<feature type="transmembrane region" description="Helical" evidence="5">
    <location>
        <begin position="638"/>
        <end position="659"/>
    </location>
</feature>
<comment type="subcellular location">
    <subcellularLocation>
        <location evidence="1">Membrane</location>
        <topology evidence="1">Multi-pass membrane protein</topology>
    </subcellularLocation>
</comment>
<dbReference type="InterPro" id="IPR007016">
    <property type="entry name" value="O-antigen_ligase-rel_domated"/>
</dbReference>
<keyword evidence="3 5" id="KW-1133">Transmembrane helix</keyword>
<dbReference type="eggNOG" id="COG3307">
    <property type="taxonomic scope" value="Bacteria"/>
</dbReference>
<feature type="transmembrane region" description="Helical" evidence="5">
    <location>
        <begin position="288"/>
        <end position="308"/>
    </location>
</feature>
<accession>F4LXB0</accession>
<feature type="transmembrane region" description="Helical" evidence="5">
    <location>
        <begin position="551"/>
        <end position="570"/>
    </location>
</feature>
<reference evidence="8" key="1">
    <citation type="journal article" date="2013" name="Genome Announc.">
        <title>First genome sequence of a syntrophic acetate-oxidizing bacterium, Tepidanaerobacter acetatoxydans strain Re1.</title>
        <authorList>
            <person name="Manzoor S."/>
            <person name="Bongcam-Rudloff E."/>
            <person name="Schnurer A."/>
            <person name="Muller B."/>
        </authorList>
    </citation>
    <scope>NUCLEOTIDE SEQUENCE [LARGE SCALE GENOMIC DNA]</scope>
    <source>
        <strain evidence="8">Re1</strain>
    </source>
</reference>
<feature type="transmembrane region" description="Helical" evidence="5">
    <location>
        <begin position="320"/>
        <end position="340"/>
    </location>
</feature>
<evidence type="ECO:0000313" key="7">
    <source>
        <dbReference type="EMBL" id="CDI40851.1"/>
    </source>
</evidence>
<dbReference type="Gene3D" id="1.25.40.10">
    <property type="entry name" value="Tetratricopeptide repeat domain"/>
    <property type="match status" value="1"/>
</dbReference>
<dbReference type="GO" id="GO:0016020">
    <property type="term" value="C:membrane"/>
    <property type="evidence" value="ECO:0007669"/>
    <property type="project" value="UniProtKB-SubCell"/>
</dbReference>
<dbReference type="SMART" id="SM00028">
    <property type="entry name" value="TPR"/>
    <property type="match status" value="3"/>
</dbReference>
<dbReference type="eggNOG" id="COG3063">
    <property type="taxonomic scope" value="Bacteria"/>
</dbReference>
<organism evidence="7 8">
    <name type="scientific">Tepidanaerobacter acetatoxydans (strain DSM 21804 / JCM 16047 / Re1)</name>
    <dbReference type="NCBI Taxonomy" id="1209989"/>
    <lineage>
        <taxon>Bacteria</taxon>
        <taxon>Bacillati</taxon>
        <taxon>Bacillota</taxon>
        <taxon>Clostridia</taxon>
        <taxon>Thermosediminibacterales</taxon>
        <taxon>Tepidanaerobacteraceae</taxon>
        <taxon>Tepidanaerobacter</taxon>
    </lineage>
</organism>
<feature type="transmembrane region" description="Helical" evidence="5">
    <location>
        <begin position="92"/>
        <end position="112"/>
    </location>
</feature>
<evidence type="ECO:0000256" key="2">
    <source>
        <dbReference type="ARBA" id="ARBA00022692"/>
    </source>
</evidence>
<evidence type="ECO:0000313" key="8">
    <source>
        <dbReference type="Proteomes" id="UP000010802"/>
    </source>
</evidence>
<feature type="domain" description="O-antigen ligase-related" evidence="6">
    <location>
        <begin position="482"/>
        <end position="556"/>
    </location>
</feature>
<proteinExistence type="predicted"/>
<dbReference type="InterPro" id="IPR051533">
    <property type="entry name" value="WaaL-like"/>
</dbReference>
<evidence type="ECO:0000256" key="1">
    <source>
        <dbReference type="ARBA" id="ARBA00004141"/>
    </source>
</evidence>
<dbReference type="PANTHER" id="PTHR37422:SF13">
    <property type="entry name" value="LIPOPOLYSACCHARIDE BIOSYNTHESIS PROTEIN PA4999-RELATED"/>
    <property type="match status" value="1"/>
</dbReference>
<dbReference type="HOGENOM" id="CLU_011929_0_0_9"/>
<feature type="transmembrane region" description="Helical" evidence="5">
    <location>
        <begin position="188"/>
        <end position="206"/>
    </location>
</feature>
<dbReference type="SUPFAM" id="SSF48452">
    <property type="entry name" value="TPR-like"/>
    <property type="match status" value="1"/>
</dbReference>
<feature type="transmembrane region" description="Helical" evidence="5">
    <location>
        <begin position="143"/>
        <end position="168"/>
    </location>
</feature>
<dbReference type="InterPro" id="IPR011990">
    <property type="entry name" value="TPR-like_helical_dom_sf"/>
</dbReference>
<evidence type="ECO:0000259" key="6">
    <source>
        <dbReference type="Pfam" id="PF04932"/>
    </source>
</evidence>
<dbReference type="eggNOG" id="COG5373">
    <property type="taxonomic scope" value="Bacteria"/>
</dbReference>
<dbReference type="RefSeq" id="WP_013778831.1">
    <property type="nucleotide sequence ID" value="NC_015519.1"/>
</dbReference>
<dbReference type="Pfam" id="PF04932">
    <property type="entry name" value="Wzy_C"/>
    <property type="match status" value="1"/>
</dbReference>
<dbReference type="OrthoDB" id="1808577at2"/>
<feature type="transmembrane region" description="Helical" evidence="5">
    <location>
        <begin position="213"/>
        <end position="230"/>
    </location>
</feature>
<sequence>MGRKQKLKEQKKVETNKNISRAIREKDKGTLYYIIYIGLIILLLYPPYFRGMFFDKEFLPTHIYSGVLFLLYLLYKIKVLKEQQFFKTPMDYAALALVGAYFLSVFAAVNMRSAVGEFLKYINYFIVFYMVSDFARTEKDIRVVLWAMVLSAFGVAFVGIGAAASTFTYNGAFVGGRINSTLQYPNTLAAYLTAAFMIAASLWATGQKRWQKGILAFINYTILLCFIFTLSRGAWLMFPALFLIFILGMPGQYRMKALSCSIQTFISAAAASPGFSMAISANRESLVWLWYLAGAVLSIALFYIIEKISEHFALRIRPKVALSVFVVLIILGGLGAYAALTTEAPLAISHSEDEEASWKTSWYPIKDVKPDTEYTLRITLSAKPGKTEEEWGGAIFINSIDENSSSVRIMNEHINENLSKETREVTFTTRPDTKSLSIGFSNYFPDTKATFYDAEFFEAGDAAAAKHIILAYKYIPESISRRIMSISTEDSSFTGRVSFYRDALKIIKDHPVLGTGGGGWKSIYQAYQSYRYFTTEVHNFFLQLWVETGTIGILALAALLLCTAASVYTVYKVDGQAPLKTITWGAFAGAAALLGHSAMDFNLSLGAVAFYLWQLLGVIRCSTATLKPQAKAEGNKGLWQPLPLGGLACILAVLGFLLYQGYTYSQQAVKSVQEQDIMQAREYFEKAAKYDPYTASYKADLAQLDYFIARQTEDDGLLKKSEQMRLEAVKLDPYNAMLRTQLAAYYLENGRLDEGISELEKSCMINPFNSENWENRADAYLKTAIMYLQQEQKQKALELTAKSQELFNEIFEYNARAPKSARDKLDVTNELMLYIYKSKLLAENIDDKNYYKTLDNLIFASDFTIDADNDKAPDLWRIYNSQNGLLEVSIDKNAAKVTNRGEEPSHVITKNDITLEPNTDYMVNLAVGSLNPETKPIFNIFSRKGKNPQHQQSDMGLNPEITNISSTFTTTEDIEDGAAWLRIDIPENTRDAIYIKAVEIWHK</sequence>
<evidence type="ECO:0000256" key="4">
    <source>
        <dbReference type="ARBA" id="ARBA00023136"/>
    </source>
</evidence>
<dbReference type="InterPro" id="IPR019734">
    <property type="entry name" value="TPR_rpt"/>
</dbReference>
<feature type="transmembrane region" description="Helical" evidence="5">
    <location>
        <begin position="582"/>
        <end position="599"/>
    </location>
</feature>
<dbReference type="PANTHER" id="PTHR37422">
    <property type="entry name" value="TEICHURONIC ACID BIOSYNTHESIS PROTEIN TUAE"/>
    <property type="match status" value="1"/>
</dbReference>
<dbReference type="KEGG" id="tep:TepRe1_1778"/>
<dbReference type="EMBL" id="HF563609">
    <property type="protein sequence ID" value="CDI40851.1"/>
    <property type="molecule type" value="Genomic_DNA"/>
</dbReference>
<feature type="transmembrane region" description="Helical" evidence="5">
    <location>
        <begin position="265"/>
        <end position="282"/>
    </location>
</feature>
<keyword evidence="2 5" id="KW-0812">Transmembrane</keyword>
<feature type="transmembrane region" description="Helical" evidence="5">
    <location>
        <begin position="30"/>
        <end position="49"/>
    </location>
</feature>
<dbReference type="STRING" id="1209989.TepRe1_1778"/>
<protein>
    <submittedName>
        <fullName evidence="7">O-antigen polymerase</fullName>
    </submittedName>
</protein>
<dbReference type="Gene3D" id="2.60.120.260">
    <property type="entry name" value="Galactose-binding domain-like"/>
    <property type="match status" value="1"/>
</dbReference>
<feature type="transmembrane region" description="Helical" evidence="5">
    <location>
        <begin position="61"/>
        <end position="80"/>
    </location>
</feature>
<keyword evidence="8" id="KW-1185">Reference proteome</keyword>
<feature type="transmembrane region" description="Helical" evidence="5">
    <location>
        <begin position="236"/>
        <end position="253"/>
    </location>
</feature>
<gene>
    <name evidence="7" type="ordered locus">TEPIRE1_1917</name>
</gene>
<evidence type="ECO:0000256" key="3">
    <source>
        <dbReference type="ARBA" id="ARBA00022989"/>
    </source>
</evidence>
<dbReference type="KEGG" id="tae:TepiRe1_1917"/>
<keyword evidence="4 5" id="KW-0472">Membrane</keyword>
<dbReference type="Proteomes" id="UP000010802">
    <property type="component" value="Chromosome"/>
</dbReference>
<name>F4LXB0_TEPAE</name>
<feature type="transmembrane region" description="Helical" evidence="5">
    <location>
        <begin position="118"/>
        <end position="136"/>
    </location>
</feature>
<evidence type="ECO:0000256" key="5">
    <source>
        <dbReference type="SAM" id="Phobius"/>
    </source>
</evidence>
<dbReference type="AlphaFoldDB" id="F4LXB0"/>